<evidence type="ECO:0000313" key="3">
    <source>
        <dbReference type="EMBL" id="KAJ3742668.1"/>
    </source>
</evidence>
<dbReference type="Proteomes" id="UP001142393">
    <property type="component" value="Unassembled WGS sequence"/>
</dbReference>
<keyword evidence="2" id="KW-0472">Membrane</keyword>
<accession>A0A9W8TVY1</accession>
<proteinExistence type="predicted"/>
<organism evidence="3 4">
    <name type="scientific">Lentinula detonsa</name>
    <dbReference type="NCBI Taxonomy" id="2804962"/>
    <lineage>
        <taxon>Eukaryota</taxon>
        <taxon>Fungi</taxon>
        <taxon>Dikarya</taxon>
        <taxon>Basidiomycota</taxon>
        <taxon>Agaricomycotina</taxon>
        <taxon>Agaricomycetes</taxon>
        <taxon>Agaricomycetidae</taxon>
        <taxon>Agaricales</taxon>
        <taxon>Marasmiineae</taxon>
        <taxon>Omphalotaceae</taxon>
        <taxon>Lentinula</taxon>
    </lineage>
</organism>
<keyword evidence="2" id="KW-1133">Transmembrane helix</keyword>
<feature type="compositionally biased region" description="Low complexity" evidence="1">
    <location>
        <begin position="230"/>
        <end position="250"/>
    </location>
</feature>
<feature type="region of interest" description="Disordered" evidence="1">
    <location>
        <begin position="296"/>
        <end position="315"/>
    </location>
</feature>
<protein>
    <submittedName>
        <fullName evidence="3">Uncharacterized protein</fullName>
    </submittedName>
</protein>
<feature type="region of interest" description="Disordered" evidence="1">
    <location>
        <begin position="1"/>
        <end position="29"/>
    </location>
</feature>
<evidence type="ECO:0000256" key="1">
    <source>
        <dbReference type="SAM" id="MobiDB-lite"/>
    </source>
</evidence>
<keyword evidence="4" id="KW-1185">Reference proteome</keyword>
<evidence type="ECO:0000313" key="4">
    <source>
        <dbReference type="Proteomes" id="UP001142393"/>
    </source>
</evidence>
<feature type="region of interest" description="Disordered" evidence="1">
    <location>
        <begin position="222"/>
        <end position="250"/>
    </location>
</feature>
<name>A0A9W8TVY1_9AGAR</name>
<reference evidence="3 4" key="1">
    <citation type="journal article" date="2023" name="Proc. Natl. Acad. Sci. U.S.A.">
        <title>A global phylogenomic analysis of the shiitake genus Lentinula.</title>
        <authorList>
            <person name="Sierra-Patev S."/>
            <person name="Min B."/>
            <person name="Naranjo-Ortiz M."/>
            <person name="Looney B."/>
            <person name="Konkel Z."/>
            <person name="Slot J.C."/>
            <person name="Sakamoto Y."/>
            <person name="Steenwyk J.L."/>
            <person name="Rokas A."/>
            <person name="Carro J."/>
            <person name="Camarero S."/>
            <person name="Ferreira P."/>
            <person name="Molpeceres G."/>
            <person name="Ruiz-Duenas F.J."/>
            <person name="Serrano A."/>
            <person name="Henrissat B."/>
            <person name="Drula E."/>
            <person name="Hughes K.W."/>
            <person name="Mata J.L."/>
            <person name="Ishikawa N.K."/>
            <person name="Vargas-Isla R."/>
            <person name="Ushijima S."/>
            <person name="Smith C.A."/>
            <person name="Donoghue J."/>
            <person name="Ahrendt S."/>
            <person name="Andreopoulos W."/>
            <person name="He G."/>
            <person name="LaButti K."/>
            <person name="Lipzen A."/>
            <person name="Ng V."/>
            <person name="Riley R."/>
            <person name="Sandor L."/>
            <person name="Barry K."/>
            <person name="Martinez A.T."/>
            <person name="Xiao Y."/>
            <person name="Gibbons J.G."/>
            <person name="Terashima K."/>
            <person name="Grigoriev I.V."/>
            <person name="Hibbett D."/>
        </authorList>
    </citation>
    <scope>NUCLEOTIDE SEQUENCE [LARGE SCALE GENOMIC DNA]</scope>
    <source>
        <strain evidence="3 4">TFB7810</strain>
    </source>
</reference>
<gene>
    <name evidence="3" type="ORF">DFH05DRAFT_1527258</name>
</gene>
<dbReference type="EMBL" id="JANVFU010000010">
    <property type="protein sequence ID" value="KAJ3742668.1"/>
    <property type="molecule type" value="Genomic_DNA"/>
</dbReference>
<sequence>MLRPVSRSIRSSRPPWLRTTSSSPSSLQLQHANGRYKHPLILRPFHSSSPSQSTPSVLSRISRRILYKKDGFTPRSKRRGLVLASWLSVTALLLYTAISLLTDIEDLVLLLAAFIQLQQVDASSYSPSHPDSKQRNWDDWGESVSYFKSICKPVLVTLTWAEADHVDRFFANLEAVVDQLDGIENHSQVEAGMETLKIKIRNIMNTASHAVHRSLISLQQELSNDDTPPSGWSKSSSSSRFSSGTAGAETAIEGASETVQHIREAIEAIMRVLQEKLDREINGEIDKELSGWFKVKGDGSSSSKGSKGKGYDIIG</sequence>
<keyword evidence="2" id="KW-0812">Transmembrane</keyword>
<feature type="transmembrane region" description="Helical" evidence="2">
    <location>
        <begin position="81"/>
        <end position="101"/>
    </location>
</feature>
<comment type="caution">
    <text evidence="3">The sequence shown here is derived from an EMBL/GenBank/DDBJ whole genome shotgun (WGS) entry which is preliminary data.</text>
</comment>
<dbReference type="AlphaFoldDB" id="A0A9W8TVY1"/>
<evidence type="ECO:0000256" key="2">
    <source>
        <dbReference type="SAM" id="Phobius"/>
    </source>
</evidence>